<keyword evidence="2" id="KW-0333">Golgi apparatus</keyword>
<proteinExistence type="inferred from homology"/>
<keyword evidence="2" id="KW-1133">Transmembrane helix</keyword>
<dbReference type="Gene3D" id="3.90.550.10">
    <property type="entry name" value="Spore Coat Polysaccharide Biosynthesis Protein SpsA, Chain A"/>
    <property type="match status" value="1"/>
</dbReference>
<dbReference type="GeneTree" id="ENSGT00940000160808"/>
<keyword evidence="7" id="KW-1185">Reference proteome</keyword>
<dbReference type="InterPro" id="IPR035992">
    <property type="entry name" value="Ricin_B-like_lectins"/>
</dbReference>
<dbReference type="UniPathway" id="UPA00378"/>
<evidence type="ECO:0000256" key="4">
    <source>
        <dbReference type="SAM" id="SignalP"/>
    </source>
</evidence>
<feature type="transmembrane region" description="Helical" evidence="2">
    <location>
        <begin position="588"/>
        <end position="613"/>
    </location>
</feature>
<dbReference type="GO" id="GO:0006493">
    <property type="term" value="P:protein O-linked glycosylation"/>
    <property type="evidence" value="ECO:0007669"/>
    <property type="project" value="TreeGrafter"/>
</dbReference>
<keyword evidence="2" id="KW-0472">Membrane</keyword>
<evidence type="ECO:0000259" key="5">
    <source>
        <dbReference type="Pfam" id="PF00535"/>
    </source>
</evidence>
<dbReference type="AlphaFoldDB" id="A0A8C5AEX1"/>
<organism evidence="6 7">
    <name type="scientific">Gadus morhua</name>
    <name type="common">Atlantic cod</name>
    <dbReference type="NCBI Taxonomy" id="8049"/>
    <lineage>
        <taxon>Eukaryota</taxon>
        <taxon>Metazoa</taxon>
        <taxon>Chordata</taxon>
        <taxon>Craniata</taxon>
        <taxon>Vertebrata</taxon>
        <taxon>Euteleostomi</taxon>
        <taxon>Actinopterygii</taxon>
        <taxon>Neopterygii</taxon>
        <taxon>Teleostei</taxon>
        <taxon>Neoteleostei</taxon>
        <taxon>Acanthomorphata</taxon>
        <taxon>Zeiogadaria</taxon>
        <taxon>Gadariae</taxon>
        <taxon>Gadiformes</taxon>
        <taxon>Gadoidei</taxon>
        <taxon>Gadidae</taxon>
        <taxon>Gadus</taxon>
    </lineage>
</organism>
<evidence type="ECO:0000256" key="2">
    <source>
        <dbReference type="RuleBase" id="RU361242"/>
    </source>
</evidence>
<feature type="chain" id="PRO_5034762661" description="Polypeptide N-acetylgalactosaminyltransferase" evidence="4">
    <location>
        <begin position="33"/>
        <end position="635"/>
    </location>
</feature>
<dbReference type="Proteomes" id="UP000694546">
    <property type="component" value="Chromosome 22"/>
</dbReference>
<reference evidence="6" key="1">
    <citation type="submission" date="2025-08" db="UniProtKB">
        <authorList>
            <consortium name="Ensembl"/>
        </authorList>
    </citation>
    <scope>IDENTIFICATION</scope>
</reference>
<comment type="pathway">
    <text evidence="2">Protein modification; protein glycosylation.</text>
</comment>
<protein>
    <recommendedName>
        <fullName evidence="2">Polypeptide N-acetylgalactosaminyltransferase</fullName>
        <ecNumber evidence="2">2.4.1.-</ecNumber>
    </recommendedName>
    <alternativeName>
        <fullName evidence="2">Protein-UDP acetylgalactosaminyltransferase</fullName>
    </alternativeName>
</protein>
<keyword evidence="2" id="KW-0328">Glycosyltransferase</keyword>
<dbReference type="GO" id="GO:0000139">
    <property type="term" value="C:Golgi membrane"/>
    <property type="evidence" value="ECO:0007669"/>
    <property type="project" value="UniProtKB-SubCell"/>
</dbReference>
<feature type="signal peptide" evidence="4">
    <location>
        <begin position="1"/>
        <end position="32"/>
    </location>
</feature>
<sequence>DTMRCWVRTRAIRRQILCLWFLLLGLALVTLGLLDLASPDPTLPKDKHPPRHPFGRAPETPDLEVIVDSRDPAPDRDVALSPLTSLQEEELLFVASSAQGSKTPRPLKRGPYKMIMRGKNTDRPTVPASTTNDSVEDTKTPQLDDLRGGDEGTKTTMMALRRTWPESRHPACVGEQYSESLPSTSVVICFQEEARATLLRTVHNVLDTVPKEYLSEILLVDDFQNEPLGSDLSEYIALLDGVRLVQSPGHLGTAQCRSLGASEAVGEVLVFMDAHCECQEDWLEPLLERVAQDRTRVVSPVMDLIDWHTFQYNATRWPVRGVFDWRLDFHWESYPQPQALDKDSVVQPVSSPVLGGEVLAVDRHFFLSVGGYDPDMLLRGAEQIELSIRVWSCGGSLEVVPCSRVACLDHPPPHTPPDHELLQKNKIRLADSWMDAYGKIFYRRDPLAHFISQSESPNITERVRLKESLGCRDFHWFLSTVYPQLYIPQDRPGLSGELYNVGTGSCADLPGERTLQNGTMSIAPCSGTGKQVTMMTTDFKDLTKTKSYWINEGFWEMWADCSLKAHLRTPYSSDEICDSVNIYMCVRMYVYIIIYLFPLLLRNCASSIFYSSISASLKKKKRETNVFLYHEVMYV</sequence>
<keyword evidence="2" id="KW-0430">Lectin</keyword>
<feature type="domain" description="Glycosyltransferase 2-like" evidence="5">
    <location>
        <begin position="185"/>
        <end position="318"/>
    </location>
</feature>
<accession>A0A8C5AEX1</accession>
<dbReference type="Ensembl" id="ENSGMOT00000060159.1">
    <property type="protein sequence ID" value="ENSGMOP00000030937.1"/>
    <property type="gene ID" value="ENSGMOG00000029953.1"/>
</dbReference>
<comment type="similarity">
    <text evidence="2">Belongs to the glycosyltransferase 2 family. GalNAc-T subfamily.</text>
</comment>
<keyword evidence="2" id="KW-0812">Transmembrane</keyword>
<evidence type="ECO:0000256" key="1">
    <source>
        <dbReference type="ARBA" id="ARBA00023157"/>
    </source>
</evidence>
<comment type="subcellular location">
    <subcellularLocation>
        <location evidence="2">Golgi apparatus membrane</location>
        <topology evidence="2">Single-pass type II membrane protein</topology>
    </subcellularLocation>
</comment>
<dbReference type="SUPFAM" id="SSF53448">
    <property type="entry name" value="Nucleotide-diphospho-sugar transferases"/>
    <property type="match status" value="1"/>
</dbReference>
<feature type="region of interest" description="Disordered" evidence="3">
    <location>
        <begin position="42"/>
        <end position="61"/>
    </location>
</feature>
<dbReference type="GO" id="GO:0030246">
    <property type="term" value="F:carbohydrate binding"/>
    <property type="evidence" value="ECO:0007669"/>
    <property type="project" value="UniProtKB-KW"/>
</dbReference>
<name>A0A8C5AEX1_GADMO</name>
<dbReference type="SUPFAM" id="SSF50370">
    <property type="entry name" value="Ricin B-like lectins"/>
    <property type="match status" value="1"/>
</dbReference>
<dbReference type="SMR" id="A0A8C5AEX1"/>
<dbReference type="PANTHER" id="PTHR11675:SF36">
    <property type="entry name" value="POLYPEPTIDE N-ACETYLGALACTOSAMINYLTRANSFERASE 15"/>
    <property type="match status" value="1"/>
</dbReference>
<keyword evidence="1 2" id="KW-1015">Disulfide bond</keyword>
<evidence type="ECO:0000256" key="3">
    <source>
        <dbReference type="SAM" id="MobiDB-lite"/>
    </source>
</evidence>
<evidence type="ECO:0000313" key="6">
    <source>
        <dbReference type="Ensembl" id="ENSGMOP00000030937.1"/>
    </source>
</evidence>
<dbReference type="GO" id="GO:0004653">
    <property type="term" value="F:polypeptide N-acetylgalactosaminyltransferase activity"/>
    <property type="evidence" value="ECO:0007669"/>
    <property type="project" value="TreeGrafter"/>
</dbReference>
<gene>
    <name evidence="6" type="primary">GALNT15</name>
</gene>
<keyword evidence="2" id="KW-0464">Manganese</keyword>
<evidence type="ECO:0000313" key="7">
    <source>
        <dbReference type="Proteomes" id="UP000694546"/>
    </source>
</evidence>
<reference evidence="6" key="2">
    <citation type="submission" date="2025-09" db="UniProtKB">
        <authorList>
            <consortium name="Ensembl"/>
        </authorList>
    </citation>
    <scope>IDENTIFICATION</scope>
</reference>
<keyword evidence="4" id="KW-0732">Signal</keyword>
<keyword evidence="2" id="KW-0808">Transferase</keyword>
<dbReference type="PANTHER" id="PTHR11675">
    <property type="entry name" value="N-ACETYLGALACTOSAMINYLTRANSFERASE"/>
    <property type="match status" value="1"/>
</dbReference>
<comment type="cofactor">
    <cofactor evidence="2">
        <name>Mn(2+)</name>
        <dbReference type="ChEBI" id="CHEBI:29035"/>
    </cofactor>
</comment>
<dbReference type="Pfam" id="PF00535">
    <property type="entry name" value="Glycos_transf_2"/>
    <property type="match status" value="1"/>
</dbReference>
<dbReference type="InterPro" id="IPR029044">
    <property type="entry name" value="Nucleotide-diphossugar_trans"/>
</dbReference>
<dbReference type="InterPro" id="IPR001173">
    <property type="entry name" value="Glyco_trans_2-like"/>
</dbReference>
<feature type="region of interest" description="Disordered" evidence="3">
    <location>
        <begin position="98"/>
        <end position="141"/>
    </location>
</feature>
<dbReference type="EC" id="2.4.1.-" evidence="2"/>